<keyword evidence="3" id="KW-1185">Reference proteome</keyword>
<dbReference type="EMBL" id="CAJNNV010006426">
    <property type="protein sequence ID" value="CAE8593610.1"/>
    <property type="molecule type" value="Genomic_DNA"/>
</dbReference>
<feature type="region of interest" description="Disordered" evidence="1">
    <location>
        <begin position="377"/>
        <end position="401"/>
    </location>
</feature>
<feature type="non-terminal residue" evidence="2">
    <location>
        <position position="1"/>
    </location>
</feature>
<dbReference type="OrthoDB" id="10376695at2759"/>
<protein>
    <recommendedName>
        <fullName evidence="4">C3H1-type domain-containing protein</fullName>
    </recommendedName>
</protein>
<organism evidence="2 3">
    <name type="scientific">Polarella glacialis</name>
    <name type="common">Dinoflagellate</name>
    <dbReference type="NCBI Taxonomy" id="89957"/>
    <lineage>
        <taxon>Eukaryota</taxon>
        <taxon>Sar</taxon>
        <taxon>Alveolata</taxon>
        <taxon>Dinophyceae</taxon>
        <taxon>Suessiales</taxon>
        <taxon>Suessiaceae</taxon>
        <taxon>Polarella</taxon>
    </lineage>
</organism>
<reference evidence="2" key="1">
    <citation type="submission" date="2021-02" db="EMBL/GenBank/DDBJ databases">
        <authorList>
            <person name="Dougan E. K."/>
            <person name="Rhodes N."/>
            <person name="Thang M."/>
            <person name="Chan C."/>
        </authorList>
    </citation>
    <scope>NUCLEOTIDE SEQUENCE</scope>
</reference>
<evidence type="ECO:0008006" key="4">
    <source>
        <dbReference type="Google" id="ProtNLM"/>
    </source>
</evidence>
<dbReference type="Proteomes" id="UP000654075">
    <property type="component" value="Unassembled WGS sequence"/>
</dbReference>
<name>A0A813DZV5_POLGL</name>
<gene>
    <name evidence="2" type="ORF">PGLA1383_LOCUS12199</name>
</gene>
<evidence type="ECO:0000313" key="3">
    <source>
        <dbReference type="Proteomes" id="UP000654075"/>
    </source>
</evidence>
<evidence type="ECO:0000313" key="2">
    <source>
        <dbReference type="EMBL" id="CAE8593610.1"/>
    </source>
</evidence>
<accession>A0A813DZV5</accession>
<sequence length="401" mass="43168">RRVSRSCMRVVQDFAAHKVAFEPPQGVAPFRPSIMNNSYMTCNWQPPVSYSGMPLGYPQMPVGAGTLMCNQFSGGAPDFAQQSRRSPITSDKDCRGQAAAGYRQGAAGRRGRLGGSIKVTSSPAAALKLLTTPHPGAPTGVCEAPPSCRVPMDSERLARSSFLESQSERSASLERSSKRMEIMTSGLPDTDHHHFMIATPTGSVLDTMPSTPIYPASPDHEGMRWPPATPADIERHAPCGRHVASVYTPYQTEAAMNVLRLSEVLHSAVPLMGPGLRPLHGQGEQFMQPCAPFLGEVLQGSYSALGPGSESASDYSGVVDAIGAAEHRVQGAAAEIPSRGSALHAWRACKPCAFIFQEGCANGLECEFCHLCEPGERKRRKKERRVQKREDLVAPISTTAR</sequence>
<comment type="caution">
    <text evidence="2">The sequence shown here is derived from an EMBL/GenBank/DDBJ whole genome shotgun (WGS) entry which is preliminary data.</text>
</comment>
<proteinExistence type="predicted"/>
<feature type="compositionally biased region" description="Basic residues" evidence="1">
    <location>
        <begin position="377"/>
        <end position="387"/>
    </location>
</feature>
<evidence type="ECO:0000256" key="1">
    <source>
        <dbReference type="SAM" id="MobiDB-lite"/>
    </source>
</evidence>
<dbReference type="AlphaFoldDB" id="A0A813DZV5"/>